<dbReference type="NCBIfam" id="NF001750">
    <property type="entry name" value="PRK00476.1"/>
    <property type="match status" value="1"/>
</dbReference>
<dbReference type="NCBIfam" id="TIGR00459">
    <property type="entry name" value="aspS_bact"/>
    <property type="match status" value="1"/>
</dbReference>
<dbReference type="InterPro" id="IPR004524">
    <property type="entry name" value="Asp-tRNA-ligase_1"/>
</dbReference>
<dbReference type="InterPro" id="IPR006195">
    <property type="entry name" value="aa-tRNA-synth_II"/>
</dbReference>
<evidence type="ECO:0000256" key="6">
    <source>
        <dbReference type="ARBA" id="ARBA00023146"/>
    </source>
</evidence>
<dbReference type="Proteomes" id="UP001329430">
    <property type="component" value="Chromosome 3"/>
</dbReference>
<dbReference type="Gene3D" id="2.40.50.140">
    <property type="entry name" value="Nucleic acid-binding proteins"/>
    <property type="match status" value="1"/>
</dbReference>
<evidence type="ECO:0000256" key="3">
    <source>
        <dbReference type="ARBA" id="ARBA00022741"/>
    </source>
</evidence>
<name>A0AAN7VF97_9COLE</name>
<protein>
    <recommendedName>
        <fullName evidence="7">Aminoacyl-transfer RNA synthetases class-II family profile domain-containing protein</fullName>
    </recommendedName>
</protein>
<evidence type="ECO:0000259" key="7">
    <source>
        <dbReference type="PROSITE" id="PS50862"/>
    </source>
</evidence>
<proteinExistence type="inferred from homology"/>
<dbReference type="Pfam" id="PF00152">
    <property type="entry name" value="tRNA-synt_2"/>
    <property type="match status" value="1"/>
</dbReference>
<evidence type="ECO:0000256" key="2">
    <source>
        <dbReference type="ARBA" id="ARBA00022598"/>
    </source>
</evidence>
<dbReference type="InterPro" id="IPR004365">
    <property type="entry name" value="NA-bd_OB_tRNA"/>
</dbReference>
<evidence type="ECO:0000313" key="9">
    <source>
        <dbReference type="Proteomes" id="UP001329430"/>
    </source>
</evidence>
<dbReference type="EMBL" id="JAVRBK010000003">
    <property type="protein sequence ID" value="KAK5646722.1"/>
    <property type="molecule type" value="Genomic_DNA"/>
</dbReference>
<dbReference type="SUPFAM" id="SSF55261">
    <property type="entry name" value="GAD domain-like"/>
    <property type="match status" value="1"/>
</dbReference>
<dbReference type="InterPro" id="IPR012340">
    <property type="entry name" value="NA-bd_OB-fold"/>
</dbReference>
<feature type="domain" description="Aminoacyl-transfer RNA synthetases class-II family profile" evidence="7">
    <location>
        <begin position="203"/>
        <end position="613"/>
    </location>
</feature>
<dbReference type="Gene3D" id="3.30.930.10">
    <property type="entry name" value="Bira Bifunctional Protein, Domain 2"/>
    <property type="match status" value="1"/>
</dbReference>
<dbReference type="PANTHER" id="PTHR22594:SF5">
    <property type="entry name" value="ASPARTATE--TRNA LIGASE, MITOCHONDRIAL"/>
    <property type="match status" value="1"/>
</dbReference>
<dbReference type="InterPro" id="IPR045864">
    <property type="entry name" value="aa-tRNA-synth_II/BPL/LPL"/>
</dbReference>
<accession>A0AAN7VF97</accession>
<dbReference type="SUPFAM" id="SSF55681">
    <property type="entry name" value="Class II aaRS and biotin synthetases"/>
    <property type="match status" value="1"/>
</dbReference>
<dbReference type="InterPro" id="IPR004364">
    <property type="entry name" value="Aa-tRNA-synt_II"/>
</dbReference>
<dbReference type="PANTHER" id="PTHR22594">
    <property type="entry name" value="ASPARTYL/LYSYL-TRNA SYNTHETASE"/>
    <property type="match status" value="1"/>
</dbReference>
<comment type="caution">
    <text evidence="8">The sequence shown here is derived from an EMBL/GenBank/DDBJ whole genome shotgun (WGS) entry which is preliminary data.</text>
</comment>
<keyword evidence="3" id="KW-0547">Nucleotide-binding</keyword>
<dbReference type="Gene3D" id="3.30.1360.30">
    <property type="entry name" value="GAD-like domain"/>
    <property type="match status" value="1"/>
</dbReference>
<keyword evidence="2" id="KW-0436">Ligase</keyword>
<dbReference type="Pfam" id="PF01336">
    <property type="entry name" value="tRNA_anti-codon"/>
    <property type="match status" value="1"/>
</dbReference>
<dbReference type="GO" id="GO:0004815">
    <property type="term" value="F:aspartate-tRNA ligase activity"/>
    <property type="evidence" value="ECO:0007669"/>
    <property type="project" value="TreeGrafter"/>
</dbReference>
<dbReference type="PRINTS" id="PR01042">
    <property type="entry name" value="TRNASYNTHASP"/>
</dbReference>
<dbReference type="GO" id="GO:0003676">
    <property type="term" value="F:nucleic acid binding"/>
    <property type="evidence" value="ECO:0007669"/>
    <property type="project" value="InterPro"/>
</dbReference>
<gene>
    <name evidence="8" type="ORF">RI129_005186</name>
</gene>
<keyword evidence="5" id="KW-0648">Protein biosynthesis</keyword>
<comment type="similarity">
    <text evidence="1">Belongs to the class-II aminoacyl-tRNA synthetase family. Type 1 subfamily.</text>
</comment>
<keyword evidence="6" id="KW-0030">Aminoacyl-tRNA synthetase</keyword>
<reference evidence="8 9" key="1">
    <citation type="journal article" date="2024" name="Insects">
        <title>An Improved Chromosome-Level Genome Assembly of the Firefly Pyrocoelia pectoralis.</title>
        <authorList>
            <person name="Fu X."/>
            <person name="Meyer-Rochow V.B."/>
            <person name="Ballantyne L."/>
            <person name="Zhu X."/>
        </authorList>
    </citation>
    <scope>NUCLEOTIDE SEQUENCE [LARGE SCALE GENOMIC DNA]</scope>
    <source>
        <strain evidence="8">XCY_ONT2</strain>
    </source>
</reference>
<keyword evidence="9" id="KW-1185">Reference proteome</keyword>
<dbReference type="PROSITE" id="PS50862">
    <property type="entry name" value="AA_TRNA_LIGASE_II"/>
    <property type="match status" value="1"/>
</dbReference>
<dbReference type="HAMAP" id="MF_00044">
    <property type="entry name" value="Asp_tRNA_synth_type1"/>
    <property type="match status" value="1"/>
</dbReference>
<dbReference type="CDD" id="cd04317">
    <property type="entry name" value="EcAspRS_like_N"/>
    <property type="match status" value="1"/>
</dbReference>
<evidence type="ECO:0000256" key="5">
    <source>
        <dbReference type="ARBA" id="ARBA00022917"/>
    </source>
</evidence>
<evidence type="ECO:0000256" key="1">
    <source>
        <dbReference type="ARBA" id="ARBA00006303"/>
    </source>
</evidence>
<keyword evidence="4" id="KW-0067">ATP-binding</keyword>
<dbReference type="InterPro" id="IPR047089">
    <property type="entry name" value="Asp-tRNA-ligase_1_N"/>
</dbReference>
<dbReference type="SUPFAM" id="SSF50249">
    <property type="entry name" value="Nucleic acid-binding proteins"/>
    <property type="match status" value="1"/>
</dbReference>
<dbReference type="AlphaFoldDB" id="A0AAN7VF97"/>
<dbReference type="GO" id="GO:0006422">
    <property type="term" value="P:aspartyl-tRNA aminoacylation"/>
    <property type="evidence" value="ECO:0007669"/>
    <property type="project" value="TreeGrafter"/>
</dbReference>
<sequence length="645" mass="74408">MFRLLPLRSIRNFRSKFLNHNLKTNLYISPGAFKWSSTKLPKNIYLLDDADNEDHVTQSKSNKYTCRTYNCTELRTENVGERVTLCGWLEFQRMNKFLVIRDGYGHTQLLIKDNDTKTQSLVNTLPYESIIKITGTVLSRPKEMINKNQKTGEIEVSIETFQVLNKASDNLPFNIREYQKAKEALRMKYRYIDLRFEDMQRNMRVRSNFLMAMRTYLVNECNFVDVETPTLFKATPGGAQEFIVPTRFPGEFYSLVQSPQQFKQMLMAGAIDRYFQIARCYRDESTRSDRQPEFTQLDIEMSFTDCIGVMSLVQDLLQYAWPNIVKPLHRYFPKLTYKEAMEKYGTDKPDLRFRFQLQDCTDALKECEKLPTTDNFAAFYLVFEEPYVHLSSSIKNKLVQLSQNYAEARLIQSKINNMNDWIAKMSKVFGEKTCSNLHGSIKIKDNSILFLCYGNWKHVLSMLGTVRSEYVEHLELQGHKIKDNAFYPVWITNFPLFEEGKAPGSLQSAHHPFTAPHPDDVNLLATEPLKVRALAYDLVLNGNEVAGGSIRIHDPSQQEFIFKLLNIDKQLMSYMLEMLGSGCPPHGGIAIGLDRLLATMLNTQSIRDVIAFPKTFEGRDPISGAPAPINEHDKKLYSIDISNKL</sequence>
<evidence type="ECO:0000256" key="4">
    <source>
        <dbReference type="ARBA" id="ARBA00022840"/>
    </source>
</evidence>
<dbReference type="GO" id="GO:0005739">
    <property type="term" value="C:mitochondrion"/>
    <property type="evidence" value="ECO:0007669"/>
    <property type="project" value="TreeGrafter"/>
</dbReference>
<evidence type="ECO:0000313" key="8">
    <source>
        <dbReference type="EMBL" id="KAK5646722.1"/>
    </source>
</evidence>
<dbReference type="GO" id="GO:0005524">
    <property type="term" value="F:ATP binding"/>
    <property type="evidence" value="ECO:0007669"/>
    <property type="project" value="UniProtKB-KW"/>
</dbReference>
<dbReference type="InterPro" id="IPR002312">
    <property type="entry name" value="Asp/Asn-tRNA-synth_IIb"/>
</dbReference>
<dbReference type="InterPro" id="IPR004115">
    <property type="entry name" value="GAD-like_sf"/>
</dbReference>
<organism evidence="8 9">
    <name type="scientific">Pyrocoelia pectoralis</name>
    <dbReference type="NCBI Taxonomy" id="417401"/>
    <lineage>
        <taxon>Eukaryota</taxon>
        <taxon>Metazoa</taxon>
        <taxon>Ecdysozoa</taxon>
        <taxon>Arthropoda</taxon>
        <taxon>Hexapoda</taxon>
        <taxon>Insecta</taxon>
        <taxon>Pterygota</taxon>
        <taxon>Neoptera</taxon>
        <taxon>Endopterygota</taxon>
        <taxon>Coleoptera</taxon>
        <taxon>Polyphaga</taxon>
        <taxon>Elateriformia</taxon>
        <taxon>Elateroidea</taxon>
        <taxon>Lampyridae</taxon>
        <taxon>Lampyrinae</taxon>
        <taxon>Pyrocoelia</taxon>
    </lineage>
</organism>